<feature type="non-terminal residue" evidence="2">
    <location>
        <position position="1"/>
    </location>
</feature>
<feature type="region of interest" description="Disordered" evidence="1">
    <location>
        <begin position="1"/>
        <end position="51"/>
    </location>
</feature>
<name>A0A0C9XSF7_9AGAR</name>
<dbReference type="EMBL" id="KN838545">
    <property type="protein sequence ID" value="KIK07891.1"/>
    <property type="molecule type" value="Genomic_DNA"/>
</dbReference>
<gene>
    <name evidence="2" type="ORF">K443DRAFT_673124</name>
</gene>
<protein>
    <submittedName>
        <fullName evidence="2">Uncharacterized protein</fullName>
    </submittedName>
</protein>
<feature type="non-terminal residue" evidence="2">
    <location>
        <position position="51"/>
    </location>
</feature>
<feature type="compositionally biased region" description="Basic and acidic residues" evidence="1">
    <location>
        <begin position="1"/>
        <end position="11"/>
    </location>
</feature>
<evidence type="ECO:0000256" key="1">
    <source>
        <dbReference type="SAM" id="MobiDB-lite"/>
    </source>
</evidence>
<evidence type="ECO:0000313" key="3">
    <source>
        <dbReference type="Proteomes" id="UP000054477"/>
    </source>
</evidence>
<dbReference type="AlphaFoldDB" id="A0A0C9XSF7"/>
<keyword evidence="3" id="KW-1185">Reference proteome</keyword>
<proteinExistence type="predicted"/>
<reference evidence="3" key="2">
    <citation type="submission" date="2015-01" db="EMBL/GenBank/DDBJ databases">
        <title>Evolutionary Origins and Diversification of the Mycorrhizal Mutualists.</title>
        <authorList>
            <consortium name="DOE Joint Genome Institute"/>
            <consortium name="Mycorrhizal Genomics Consortium"/>
            <person name="Kohler A."/>
            <person name="Kuo A."/>
            <person name="Nagy L.G."/>
            <person name="Floudas D."/>
            <person name="Copeland A."/>
            <person name="Barry K.W."/>
            <person name="Cichocki N."/>
            <person name="Veneault-Fourrey C."/>
            <person name="LaButti K."/>
            <person name="Lindquist E.A."/>
            <person name="Lipzen A."/>
            <person name="Lundell T."/>
            <person name="Morin E."/>
            <person name="Murat C."/>
            <person name="Riley R."/>
            <person name="Ohm R."/>
            <person name="Sun H."/>
            <person name="Tunlid A."/>
            <person name="Henrissat B."/>
            <person name="Grigoriev I.V."/>
            <person name="Hibbett D.S."/>
            <person name="Martin F."/>
        </authorList>
    </citation>
    <scope>NUCLEOTIDE SEQUENCE [LARGE SCALE GENOMIC DNA]</scope>
    <source>
        <strain evidence="3">LaAM-08-1</strain>
    </source>
</reference>
<accession>A0A0C9XSF7</accession>
<evidence type="ECO:0000313" key="2">
    <source>
        <dbReference type="EMBL" id="KIK07891.1"/>
    </source>
</evidence>
<sequence length="51" mass="5728">EQRSGAHERGRPPTHAWTDNDPTATAHPWTTTTHGYHGPQRPPTHPQRPSI</sequence>
<feature type="compositionally biased region" description="Low complexity" evidence="1">
    <location>
        <begin position="22"/>
        <end position="34"/>
    </location>
</feature>
<dbReference type="Proteomes" id="UP000054477">
    <property type="component" value="Unassembled WGS sequence"/>
</dbReference>
<organism evidence="2 3">
    <name type="scientific">Laccaria amethystina LaAM-08-1</name>
    <dbReference type="NCBI Taxonomy" id="1095629"/>
    <lineage>
        <taxon>Eukaryota</taxon>
        <taxon>Fungi</taxon>
        <taxon>Dikarya</taxon>
        <taxon>Basidiomycota</taxon>
        <taxon>Agaricomycotina</taxon>
        <taxon>Agaricomycetes</taxon>
        <taxon>Agaricomycetidae</taxon>
        <taxon>Agaricales</taxon>
        <taxon>Agaricineae</taxon>
        <taxon>Hydnangiaceae</taxon>
        <taxon>Laccaria</taxon>
    </lineage>
</organism>
<dbReference type="HOGENOM" id="CLU_3074250_0_0_1"/>
<feature type="compositionally biased region" description="Pro residues" evidence="1">
    <location>
        <begin position="40"/>
        <end position="51"/>
    </location>
</feature>
<reference evidence="2 3" key="1">
    <citation type="submission" date="2014-04" db="EMBL/GenBank/DDBJ databases">
        <authorList>
            <consortium name="DOE Joint Genome Institute"/>
            <person name="Kuo A."/>
            <person name="Kohler A."/>
            <person name="Nagy L.G."/>
            <person name="Floudas D."/>
            <person name="Copeland A."/>
            <person name="Barry K.W."/>
            <person name="Cichocki N."/>
            <person name="Veneault-Fourrey C."/>
            <person name="LaButti K."/>
            <person name="Lindquist E.A."/>
            <person name="Lipzen A."/>
            <person name="Lundell T."/>
            <person name="Morin E."/>
            <person name="Murat C."/>
            <person name="Sun H."/>
            <person name="Tunlid A."/>
            <person name="Henrissat B."/>
            <person name="Grigoriev I.V."/>
            <person name="Hibbett D.S."/>
            <person name="Martin F."/>
            <person name="Nordberg H.P."/>
            <person name="Cantor M.N."/>
            <person name="Hua S.X."/>
        </authorList>
    </citation>
    <scope>NUCLEOTIDE SEQUENCE [LARGE SCALE GENOMIC DNA]</scope>
    <source>
        <strain evidence="2 3">LaAM-08-1</strain>
    </source>
</reference>